<sequence length="65" mass="6521">MPLPVPRWPMPSQSPCTVMPGASNATTGIAIGACGLSASSVGTECQNAHFAPGEPVANRLSPSSK</sequence>
<evidence type="ECO:0000313" key="1">
    <source>
        <dbReference type="EMBL" id="RIE05038.1"/>
    </source>
</evidence>
<organism evidence="1 2">
    <name type="scientific">Cohnella faecalis</name>
    <dbReference type="NCBI Taxonomy" id="2315694"/>
    <lineage>
        <taxon>Bacteria</taxon>
        <taxon>Bacillati</taxon>
        <taxon>Bacillota</taxon>
        <taxon>Bacilli</taxon>
        <taxon>Bacillales</taxon>
        <taxon>Paenibacillaceae</taxon>
        <taxon>Cohnella</taxon>
    </lineage>
</organism>
<dbReference type="EMBL" id="QXJM01000016">
    <property type="protein sequence ID" value="RIE05038.1"/>
    <property type="molecule type" value="Genomic_DNA"/>
</dbReference>
<protein>
    <submittedName>
        <fullName evidence="1">Uncharacterized protein</fullName>
    </submittedName>
</protein>
<dbReference type="Proteomes" id="UP000266340">
    <property type="component" value="Unassembled WGS sequence"/>
</dbReference>
<proteinExistence type="predicted"/>
<dbReference type="AlphaFoldDB" id="A0A398CWU1"/>
<name>A0A398CWU1_9BACL</name>
<reference evidence="1 2" key="1">
    <citation type="submission" date="2018-09" db="EMBL/GenBank/DDBJ databases">
        <title>Cohnella cavernae sp. nov., isolated from a karst cave.</title>
        <authorList>
            <person name="Zhu H."/>
        </authorList>
    </citation>
    <scope>NUCLEOTIDE SEQUENCE [LARGE SCALE GENOMIC DNA]</scope>
    <source>
        <strain evidence="1 2">K2E09-144</strain>
    </source>
</reference>
<accession>A0A398CWU1</accession>
<keyword evidence="2" id="KW-1185">Reference proteome</keyword>
<comment type="caution">
    <text evidence="1">The sequence shown here is derived from an EMBL/GenBank/DDBJ whole genome shotgun (WGS) entry which is preliminary data.</text>
</comment>
<gene>
    <name evidence="1" type="ORF">D3H35_02565</name>
</gene>
<evidence type="ECO:0000313" key="2">
    <source>
        <dbReference type="Proteomes" id="UP000266340"/>
    </source>
</evidence>
<dbReference type="PROSITE" id="PS51257">
    <property type="entry name" value="PROKAR_LIPOPROTEIN"/>
    <property type="match status" value="1"/>
</dbReference>